<dbReference type="AlphaFoldDB" id="H0EF55"/>
<evidence type="ECO:0000313" key="2">
    <source>
        <dbReference type="EMBL" id="EHL02831.1"/>
    </source>
</evidence>
<accession>H0EF55</accession>
<organism evidence="2 3">
    <name type="scientific">Glarea lozoyensis (strain ATCC 74030 / MF5533)</name>
    <dbReference type="NCBI Taxonomy" id="1104152"/>
    <lineage>
        <taxon>Eukaryota</taxon>
        <taxon>Fungi</taxon>
        <taxon>Dikarya</taxon>
        <taxon>Ascomycota</taxon>
        <taxon>Pezizomycotina</taxon>
        <taxon>Leotiomycetes</taxon>
        <taxon>Helotiales</taxon>
        <taxon>Helotiaceae</taxon>
        <taxon>Glarea</taxon>
    </lineage>
</organism>
<name>H0EF55_GLAL7</name>
<dbReference type="HOGENOM" id="CLU_2654724_0_0_1"/>
<dbReference type="Proteomes" id="UP000005446">
    <property type="component" value="Unassembled WGS sequence"/>
</dbReference>
<evidence type="ECO:0000313" key="3">
    <source>
        <dbReference type="Proteomes" id="UP000005446"/>
    </source>
</evidence>
<comment type="caution">
    <text evidence="2">The sequence shown here is derived from an EMBL/GenBank/DDBJ whole genome shotgun (WGS) entry which is preliminary data.</text>
</comment>
<sequence>MSDLHLNGINSHPDAVPRSSTLSSPFKVTSLNYIVMKSCSNWVGACSHPLISGTQWINCPSSQGPRFGDEKNCLPM</sequence>
<protein>
    <submittedName>
        <fullName evidence="2">Uncharacterized protein</fullName>
    </submittedName>
</protein>
<evidence type="ECO:0000256" key="1">
    <source>
        <dbReference type="SAM" id="MobiDB-lite"/>
    </source>
</evidence>
<reference evidence="2 3" key="1">
    <citation type="journal article" date="2012" name="Eukaryot. Cell">
        <title>Genome sequence of the fungus Glarea lozoyensis: the first genome sequence of a species from the Helotiaceae family.</title>
        <authorList>
            <person name="Youssar L."/>
            <person name="Gruening B.A."/>
            <person name="Erxleben A."/>
            <person name="Guenther S."/>
            <person name="Huettel W."/>
        </authorList>
    </citation>
    <scope>NUCLEOTIDE SEQUENCE [LARGE SCALE GENOMIC DNA]</scope>
    <source>
        <strain evidence="3">ATCC 74030 / MF5533</strain>
    </source>
</reference>
<keyword evidence="3" id="KW-1185">Reference proteome</keyword>
<dbReference type="InParanoid" id="H0EF55"/>
<feature type="region of interest" description="Disordered" evidence="1">
    <location>
        <begin position="1"/>
        <end position="21"/>
    </location>
</feature>
<gene>
    <name evidence="2" type="ORF">M7I_1093</name>
</gene>
<dbReference type="EMBL" id="AGUE01000018">
    <property type="protein sequence ID" value="EHL02831.1"/>
    <property type="molecule type" value="Genomic_DNA"/>
</dbReference>
<proteinExistence type="predicted"/>